<dbReference type="EMBL" id="MT141433">
    <property type="protein sequence ID" value="QJA61172.1"/>
    <property type="molecule type" value="Genomic_DNA"/>
</dbReference>
<proteinExistence type="predicted"/>
<name>A0A6M3KEB0_9ZZZZ</name>
<dbReference type="EMBL" id="MT142399">
    <property type="protein sequence ID" value="QJA79941.1"/>
    <property type="molecule type" value="Genomic_DNA"/>
</dbReference>
<organism evidence="2">
    <name type="scientific">viral metagenome</name>
    <dbReference type="NCBI Taxonomy" id="1070528"/>
    <lineage>
        <taxon>unclassified sequences</taxon>
        <taxon>metagenomes</taxon>
        <taxon>organismal metagenomes</taxon>
    </lineage>
</organism>
<sequence length="76" mass="8835">MKHKCKCGSNMLKMPTTELTKYDESEFTLVYDLGRRLGGPLRMSKEDFKKEYGGIREILLIPYQCGSCGFKQSYRE</sequence>
<evidence type="ECO:0000313" key="1">
    <source>
        <dbReference type="EMBL" id="QJA61172.1"/>
    </source>
</evidence>
<protein>
    <submittedName>
        <fullName evidence="2">Uncharacterized protein</fullName>
    </submittedName>
</protein>
<evidence type="ECO:0000313" key="2">
    <source>
        <dbReference type="EMBL" id="QJA79941.1"/>
    </source>
</evidence>
<dbReference type="AlphaFoldDB" id="A0A6M3KEB0"/>
<accession>A0A6M3KEB0</accession>
<gene>
    <name evidence="2" type="ORF">MM415A00818_0030</name>
    <name evidence="1" type="ORF">MM415B00985_0006</name>
</gene>
<reference evidence="2" key="1">
    <citation type="submission" date="2020-03" db="EMBL/GenBank/DDBJ databases">
        <title>The deep terrestrial virosphere.</title>
        <authorList>
            <person name="Holmfeldt K."/>
            <person name="Nilsson E."/>
            <person name="Simone D."/>
            <person name="Lopez-Fernandez M."/>
            <person name="Wu X."/>
            <person name="de Brujin I."/>
            <person name="Lundin D."/>
            <person name="Andersson A."/>
            <person name="Bertilsson S."/>
            <person name="Dopson M."/>
        </authorList>
    </citation>
    <scope>NUCLEOTIDE SEQUENCE</scope>
    <source>
        <strain evidence="2">MM415A00818</strain>
        <strain evidence="1">MM415B00985</strain>
    </source>
</reference>